<comment type="caution">
    <text evidence="9">The sequence shown here is derived from an EMBL/GenBank/DDBJ whole genome shotgun (WGS) entry which is preliminary data.</text>
</comment>
<evidence type="ECO:0000256" key="6">
    <source>
        <dbReference type="ARBA" id="ARBA00022840"/>
    </source>
</evidence>
<dbReference type="Gene3D" id="3.40.1440.60">
    <property type="entry name" value="PriA, 3(prime) DNA-binding domain"/>
    <property type="match status" value="1"/>
</dbReference>
<feature type="domain" description="Primosomal protein N' 3' DNA-binding" evidence="8">
    <location>
        <begin position="4"/>
        <end position="103"/>
    </location>
</feature>
<evidence type="ECO:0000256" key="4">
    <source>
        <dbReference type="ARBA" id="ARBA00022741"/>
    </source>
</evidence>
<evidence type="ECO:0000256" key="3">
    <source>
        <dbReference type="ARBA" id="ARBA00022723"/>
    </source>
</evidence>
<dbReference type="OMA" id="PFCSVNM"/>
<dbReference type="GO" id="GO:0006310">
    <property type="term" value="P:DNA recombination"/>
    <property type="evidence" value="ECO:0007669"/>
    <property type="project" value="InterPro"/>
</dbReference>
<keyword evidence="5" id="KW-0862">Zinc</keyword>
<dbReference type="Proteomes" id="UP000315938">
    <property type="component" value="Unassembled WGS sequence"/>
</dbReference>
<dbReference type="InterPro" id="IPR027417">
    <property type="entry name" value="P-loop_NTPase"/>
</dbReference>
<dbReference type="PANTHER" id="PTHR30580:SF0">
    <property type="entry name" value="PRIMOSOMAL PROTEIN N"/>
    <property type="match status" value="1"/>
</dbReference>
<dbReference type="GO" id="GO:0003677">
    <property type="term" value="F:DNA binding"/>
    <property type="evidence" value="ECO:0007669"/>
    <property type="project" value="UniProtKB-KW"/>
</dbReference>
<dbReference type="GO" id="GO:1990077">
    <property type="term" value="C:primosome complex"/>
    <property type="evidence" value="ECO:0007669"/>
    <property type="project" value="UniProtKB-KW"/>
</dbReference>
<name>A0A553IJ53_ACHLA</name>
<keyword evidence="1" id="KW-0639">Primosome</keyword>
<dbReference type="Pfam" id="PF17764">
    <property type="entry name" value="PriA_3primeBD"/>
    <property type="match status" value="1"/>
</dbReference>
<dbReference type="GeneID" id="41338509"/>
<reference evidence="9 10" key="1">
    <citation type="submission" date="2019-07" db="EMBL/GenBank/DDBJ databases">
        <title>Genome sequence of Acholeplasma laidlawii strain with increased resistance to erythromycin.</title>
        <authorList>
            <person name="Medvedeva E.S."/>
            <person name="Baranova N.B."/>
            <person name="Siniagina M.N."/>
            <person name="Mouzykantov A."/>
            <person name="Chernova O.A."/>
            <person name="Chernov V.M."/>
        </authorList>
    </citation>
    <scope>NUCLEOTIDE SEQUENCE [LARGE SCALE GENOMIC DNA]</scope>
    <source>
        <strain evidence="9 10">PG8REry</strain>
    </source>
</reference>
<evidence type="ECO:0000259" key="8">
    <source>
        <dbReference type="Pfam" id="PF17764"/>
    </source>
</evidence>
<evidence type="ECO:0000256" key="1">
    <source>
        <dbReference type="ARBA" id="ARBA00022515"/>
    </source>
</evidence>
<proteinExistence type="predicted"/>
<protein>
    <submittedName>
        <fullName evidence="9">Primosomal protein N</fullName>
    </submittedName>
</protein>
<evidence type="ECO:0000313" key="10">
    <source>
        <dbReference type="Proteomes" id="UP000315938"/>
    </source>
</evidence>
<organism evidence="9 10">
    <name type="scientific">Acholeplasma laidlawii</name>
    <dbReference type="NCBI Taxonomy" id="2148"/>
    <lineage>
        <taxon>Bacteria</taxon>
        <taxon>Bacillati</taxon>
        <taxon>Mycoplasmatota</taxon>
        <taxon>Mollicutes</taxon>
        <taxon>Acholeplasmatales</taxon>
        <taxon>Acholeplasmataceae</taxon>
        <taxon>Acholeplasma</taxon>
    </lineage>
</organism>
<dbReference type="InterPro" id="IPR041222">
    <property type="entry name" value="PriA_3primeBD"/>
</dbReference>
<dbReference type="GO" id="GO:0006269">
    <property type="term" value="P:DNA replication, synthesis of primer"/>
    <property type="evidence" value="ECO:0007669"/>
    <property type="project" value="UniProtKB-KW"/>
</dbReference>
<keyword evidence="2" id="KW-0235">DNA replication</keyword>
<accession>A0A553IJ53</accession>
<evidence type="ECO:0000256" key="7">
    <source>
        <dbReference type="ARBA" id="ARBA00023125"/>
    </source>
</evidence>
<dbReference type="InterPro" id="IPR042115">
    <property type="entry name" value="PriA_3primeBD_sf"/>
</dbReference>
<keyword evidence="3" id="KW-0479">Metal-binding</keyword>
<dbReference type="Gene3D" id="3.40.50.300">
    <property type="entry name" value="P-loop containing nucleotide triphosphate hydrolases"/>
    <property type="match status" value="1"/>
</dbReference>
<dbReference type="GO" id="GO:0043138">
    <property type="term" value="F:3'-5' DNA helicase activity"/>
    <property type="evidence" value="ECO:0007669"/>
    <property type="project" value="TreeGrafter"/>
</dbReference>
<keyword evidence="6" id="KW-0067">ATP-binding</keyword>
<dbReference type="RefSeq" id="WP_012242277.1">
    <property type="nucleotide sequence ID" value="NZ_JACAOE010000001.1"/>
</dbReference>
<dbReference type="InterPro" id="IPR005259">
    <property type="entry name" value="PriA"/>
</dbReference>
<dbReference type="GO" id="GO:0005524">
    <property type="term" value="F:ATP binding"/>
    <property type="evidence" value="ECO:0007669"/>
    <property type="project" value="UniProtKB-KW"/>
</dbReference>
<dbReference type="SUPFAM" id="SSF52540">
    <property type="entry name" value="P-loop containing nucleoside triphosphate hydrolases"/>
    <property type="match status" value="1"/>
</dbReference>
<dbReference type="NCBIfam" id="TIGR00595">
    <property type="entry name" value="priA"/>
    <property type="match status" value="1"/>
</dbReference>
<evidence type="ECO:0000256" key="2">
    <source>
        <dbReference type="ARBA" id="ARBA00022705"/>
    </source>
</evidence>
<dbReference type="GO" id="GO:0006302">
    <property type="term" value="P:double-strand break repair"/>
    <property type="evidence" value="ECO:0007669"/>
    <property type="project" value="InterPro"/>
</dbReference>
<dbReference type="PANTHER" id="PTHR30580">
    <property type="entry name" value="PRIMOSOMAL PROTEIN N"/>
    <property type="match status" value="1"/>
</dbReference>
<dbReference type="GO" id="GO:0046872">
    <property type="term" value="F:metal ion binding"/>
    <property type="evidence" value="ECO:0007669"/>
    <property type="project" value="UniProtKB-KW"/>
</dbReference>
<keyword evidence="7" id="KW-0238">DNA-binding</keyword>
<sequence length="754" mass="86870">MIARVIVDIKHQSVNQTFDYLVHEKDQLHIQKGMRVIVPFTDNNILRLGFVYDIISASDLAHKYVHEILDIEPIFNDELFLMMDKLIEDPNALIAEAFETVIPKQLLIHYEKKATLLEPKQLPDDLVPFFKQGVWTLLKKDEVYYNRLKTLEQKGIVELKTVLKTRNKKPLITYVRIDNRNYHGTPKQHEVLDILSAHSQMKKADLVANSSASIVNTLIKKAVIEVFYESDKLEVANFNKTTKLPVINEDLKDQIKDMMDAKHQVYVSQYQDTKLDPFFFHLIHEVISQGKQVLIMVPENFMIASVKSSLEKVFREELIIGLNRGQTDKQMMLKYSAILDNETKIVVGARSSVFTSFSDLGLIIITDSNNHSYRAHEGIYYHALEIAEIRARYHGIPLYLSASSISLDNYVKIQQKTHELLNLQEEVYKSIELIDMKEELKKGNTKLVSLSLNDAILNTLDQNKKVLLILNQKGYAPFVMCRTCSHVPVDPETGIPLRFDEKQNILKSNLTKYQLEFTKTCPVCGKHTVKSVGSGIDQLITYLHKAYPTKEILKVDSEAISNKTYHDKIEDLSQIDIIVGTQMALKSNLEDKIDLVGILMIDQWLKLPKFDAYEATYELLSQAKFITKDKLIIQSYDPTHFVLKSIIGDGSTYYKEELSRRRLSKLPPYYQVLQLRIEGMSYLKTFQYALSLKTSLEKMGLTVLGPTSSVLLKQLENYRVLLTIKYQGSLKTFNHLLKSNKDIKLYMNHDLSWY</sequence>
<dbReference type="GO" id="GO:0006270">
    <property type="term" value="P:DNA replication initiation"/>
    <property type="evidence" value="ECO:0007669"/>
    <property type="project" value="TreeGrafter"/>
</dbReference>
<dbReference type="AlphaFoldDB" id="A0A553IJ53"/>
<evidence type="ECO:0000313" key="9">
    <source>
        <dbReference type="EMBL" id="TRY00225.1"/>
    </source>
</evidence>
<evidence type="ECO:0000256" key="5">
    <source>
        <dbReference type="ARBA" id="ARBA00022833"/>
    </source>
</evidence>
<gene>
    <name evidence="9" type="primary">priA</name>
    <name evidence="9" type="ORF">FNV44_04030</name>
</gene>
<keyword evidence="4" id="KW-0547">Nucleotide-binding</keyword>
<dbReference type="EMBL" id="VKID01000001">
    <property type="protein sequence ID" value="TRY00225.1"/>
    <property type="molecule type" value="Genomic_DNA"/>
</dbReference>